<accession>A0AAX1PFG7</accession>
<dbReference type="AlphaFoldDB" id="A0AAX1PFG7"/>
<comment type="caution">
    <text evidence="1">The sequence shown here is derived from an EMBL/GenBank/DDBJ whole genome shotgun (WGS) entry which is preliminary data.</text>
</comment>
<dbReference type="Proteomes" id="UP000249422">
    <property type="component" value="Unassembled WGS sequence"/>
</dbReference>
<protein>
    <submittedName>
        <fullName evidence="1">Uncharacterized protein</fullName>
    </submittedName>
</protein>
<sequence>MPSPLSDYASLIEPTRLAIIFPMLLYPLSLWERARVRGAGWHNAHFARFVKSGRVQRTE</sequence>
<name>A0AAX1PFG7_AERSA</name>
<organism evidence="1 2">
    <name type="scientific">Aeromonas salmonicida</name>
    <dbReference type="NCBI Taxonomy" id="645"/>
    <lineage>
        <taxon>Bacteria</taxon>
        <taxon>Pseudomonadati</taxon>
        <taxon>Pseudomonadota</taxon>
        <taxon>Gammaproteobacteria</taxon>
        <taxon>Aeromonadales</taxon>
        <taxon>Aeromonadaceae</taxon>
        <taxon>Aeromonas</taxon>
    </lineage>
</organism>
<evidence type="ECO:0000313" key="1">
    <source>
        <dbReference type="EMBL" id="RAJ00034.1"/>
    </source>
</evidence>
<gene>
    <name evidence="1" type="ORF">DEU50_12037</name>
</gene>
<reference evidence="1 2" key="1">
    <citation type="submission" date="2018-06" db="EMBL/GenBank/DDBJ databases">
        <title>Freshwater and sediment microbial communities from various areas in North America, analyzing microbe dynamics in response to fracking.</title>
        <authorList>
            <person name="Lamendella R."/>
        </authorList>
    </citation>
    <scope>NUCLEOTIDE SEQUENCE [LARGE SCALE GENOMIC DNA]</scope>
    <source>
        <strain evidence="1 2">17</strain>
    </source>
</reference>
<proteinExistence type="predicted"/>
<dbReference type="EMBL" id="QLLM01000020">
    <property type="protein sequence ID" value="RAJ00034.1"/>
    <property type="molecule type" value="Genomic_DNA"/>
</dbReference>
<evidence type="ECO:0000313" key="2">
    <source>
        <dbReference type="Proteomes" id="UP000249422"/>
    </source>
</evidence>